<dbReference type="SMART" id="SM00320">
    <property type="entry name" value="WD40"/>
    <property type="match status" value="3"/>
</dbReference>
<dbReference type="AlphaFoldDB" id="A0AAV4EQJ0"/>
<accession>A0AAV4EQJ0</accession>
<comment type="caution">
    <text evidence="2">The sequence shown here is derived from an EMBL/GenBank/DDBJ whole genome shotgun (WGS) entry which is preliminary data.</text>
</comment>
<dbReference type="InterPro" id="IPR001680">
    <property type="entry name" value="WD40_rpt"/>
</dbReference>
<name>A0AAV4EQJ0_9GAST</name>
<sequence length="202" mass="22587">AELALLRGHSFGIKTVRFSPRMREIIVVGDAQDMMISVWAWPGKVMGSLNKFSDEIYAMDVSANSQYFVTVGNKHVKFYYLELKRSPGNSVSPQCLKIVYGERHEQACHRKSSDAPARRHSSKPPDCLPGAGVSRHRKQGFTVVSVCPVGVHIATGNRHGRVNIYDTNSMRVTSTMHAHEAEITALAYSITHNYKVRAWTTQ</sequence>
<dbReference type="Gene3D" id="2.130.10.10">
    <property type="entry name" value="YVTN repeat-like/Quinoprotein amine dehydrogenase"/>
    <property type="match status" value="2"/>
</dbReference>
<feature type="non-terminal residue" evidence="2">
    <location>
        <position position="1"/>
    </location>
</feature>
<dbReference type="InterPro" id="IPR036322">
    <property type="entry name" value="WD40_repeat_dom_sf"/>
</dbReference>
<keyword evidence="2" id="KW-0418">Kinase</keyword>
<protein>
    <submittedName>
        <fullName evidence="2">Mitogen-activated protein kinase-binding protein 1</fullName>
    </submittedName>
</protein>
<dbReference type="GO" id="GO:0016301">
    <property type="term" value="F:kinase activity"/>
    <property type="evidence" value="ECO:0007669"/>
    <property type="project" value="UniProtKB-KW"/>
</dbReference>
<dbReference type="InterPro" id="IPR052779">
    <property type="entry name" value="WDR62"/>
</dbReference>
<reference evidence="2 3" key="1">
    <citation type="journal article" date="2021" name="Elife">
        <title>Chloroplast acquisition without the gene transfer in kleptoplastic sea slugs, Plakobranchus ocellatus.</title>
        <authorList>
            <person name="Maeda T."/>
            <person name="Takahashi S."/>
            <person name="Yoshida T."/>
            <person name="Shimamura S."/>
            <person name="Takaki Y."/>
            <person name="Nagai Y."/>
            <person name="Toyoda A."/>
            <person name="Suzuki Y."/>
            <person name="Arimoto A."/>
            <person name="Ishii H."/>
            <person name="Satoh N."/>
            <person name="Nishiyama T."/>
            <person name="Hasebe M."/>
            <person name="Maruyama T."/>
            <person name="Minagawa J."/>
            <person name="Obokata J."/>
            <person name="Shigenobu S."/>
        </authorList>
    </citation>
    <scope>NUCLEOTIDE SEQUENCE [LARGE SCALE GENOMIC DNA]</scope>
</reference>
<dbReference type="PANTHER" id="PTHR45589">
    <property type="entry name" value="WD REPEAT DOMAIN 62, ISOFORM G"/>
    <property type="match status" value="1"/>
</dbReference>
<dbReference type="EMBL" id="BMAT01010892">
    <property type="protein sequence ID" value="GFR62733.1"/>
    <property type="molecule type" value="Genomic_DNA"/>
</dbReference>
<dbReference type="PANTHER" id="PTHR45589:SF3">
    <property type="entry name" value="WD REPEAT-CONTAINING PROTEIN 62"/>
    <property type="match status" value="1"/>
</dbReference>
<gene>
    <name evidence="2" type="ORF">ElyMa_005464200</name>
</gene>
<dbReference type="Proteomes" id="UP000762676">
    <property type="component" value="Unassembled WGS sequence"/>
</dbReference>
<dbReference type="InterPro" id="IPR015943">
    <property type="entry name" value="WD40/YVTN_repeat-like_dom_sf"/>
</dbReference>
<organism evidence="2 3">
    <name type="scientific">Elysia marginata</name>
    <dbReference type="NCBI Taxonomy" id="1093978"/>
    <lineage>
        <taxon>Eukaryota</taxon>
        <taxon>Metazoa</taxon>
        <taxon>Spiralia</taxon>
        <taxon>Lophotrochozoa</taxon>
        <taxon>Mollusca</taxon>
        <taxon>Gastropoda</taxon>
        <taxon>Heterobranchia</taxon>
        <taxon>Euthyneura</taxon>
        <taxon>Panpulmonata</taxon>
        <taxon>Sacoglossa</taxon>
        <taxon>Placobranchoidea</taxon>
        <taxon>Plakobranchidae</taxon>
        <taxon>Elysia</taxon>
    </lineage>
</organism>
<dbReference type="Pfam" id="PF00400">
    <property type="entry name" value="WD40"/>
    <property type="match status" value="1"/>
</dbReference>
<feature type="region of interest" description="Disordered" evidence="1">
    <location>
        <begin position="109"/>
        <end position="133"/>
    </location>
</feature>
<evidence type="ECO:0000313" key="2">
    <source>
        <dbReference type="EMBL" id="GFR62733.1"/>
    </source>
</evidence>
<proteinExistence type="predicted"/>
<evidence type="ECO:0000313" key="3">
    <source>
        <dbReference type="Proteomes" id="UP000762676"/>
    </source>
</evidence>
<dbReference type="SUPFAM" id="SSF50978">
    <property type="entry name" value="WD40 repeat-like"/>
    <property type="match status" value="1"/>
</dbReference>
<keyword evidence="2" id="KW-0808">Transferase</keyword>
<keyword evidence="3" id="KW-1185">Reference proteome</keyword>
<evidence type="ECO:0000256" key="1">
    <source>
        <dbReference type="SAM" id="MobiDB-lite"/>
    </source>
</evidence>